<dbReference type="InterPro" id="IPR009081">
    <property type="entry name" value="PP-bd_ACP"/>
</dbReference>
<evidence type="ECO:0000313" key="7">
    <source>
        <dbReference type="Proteomes" id="UP001209279"/>
    </source>
</evidence>
<dbReference type="Gene3D" id="3.30.559.30">
    <property type="entry name" value="Nonribosomal peptide synthetase, condensation domain"/>
    <property type="match status" value="3"/>
</dbReference>
<dbReference type="FunFam" id="3.30.300.30:FF:000010">
    <property type="entry name" value="Enterobactin synthetase component F"/>
    <property type="match status" value="2"/>
</dbReference>
<evidence type="ECO:0000256" key="2">
    <source>
        <dbReference type="ARBA" id="ARBA00006432"/>
    </source>
</evidence>
<feature type="domain" description="Carrier" evidence="5">
    <location>
        <begin position="2092"/>
        <end position="2166"/>
    </location>
</feature>
<dbReference type="InterPro" id="IPR023213">
    <property type="entry name" value="CAT-like_dom_sf"/>
</dbReference>
<dbReference type="RefSeq" id="WP_263160254.1">
    <property type="nucleotide sequence ID" value="NZ_CP083803.1"/>
</dbReference>
<dbReference type="EMBL" id="CP083803">
    <property type="protein sequence ID" value="UXZ47295.1"/>
    <property type="molecule type" value="Genomic_DNA"/>
</dbReference>
<dbReference type="FunFam" id="3.40.50.980:FF:000001">
    <property type="entry name" value="Non-ribosomal peptide synthetase"/>
    <property type="match status" value="2"/>
</dbReference>
<evidence type="ECO:0000313" key="6">
    <source>
        <dbReference type="EMBL" id="UXZ47295.1"/>
    </source>
</evidence>
<dbReference type="CDD" id="cd12117">
    <property type="entry name" value="A_NRPS_Srf_like"/>
    <property type="match status" value="1"/>
</dbReference>
<dbReference type="InterPro" id="IPR010071">
    <property type="entry name" value="AA_adenyl_dom"/>
</dbReference>
<protein>
    <submittedName>
        <fullName evidence="6">Amino acid adenylation domain-containing protein</fullName>
    </submittedName>
</protein>
<comment type="cofactor">
    <cofactor evidence="1">
        <name>pantetheine 4'-phosphate</name>
        <dbReference type="ChEBI" id="CHEBI:47942"/>
    </cofactor>
</comment>
<dbReference type="SUPFAM" id="SSF56801">
    <property type="entry name" value="Acetyl-CoA synthetase-like"/>
    <property type="match status" value="3"/>
</dbReference>
<dbReference type="Gene3D" id="1.10.1200.10">
    <property type="entry name" value="ACP-like"/>
    <property type="match status" value="1"/>
</dbReference>
<dbReference type="SMART" id="SM00823">
    <property type="entry name" value="PKS_PP"/>
    <property type="match status" value="2"/>
</dbReference>
<feature type="non-terminal residue" evidence="6">
    <location>
        <position position="2815"/>
    </location>
</feature>
<dbReference type="Gene3D" id="3.30.559.10">
    <property type="entry name" value="Chloramphenicol acetyltransferase-like domain"/>
    <property type="match status" value="3"/>
</dbReference>
<sequence>MLFSELMAALSTRAIRLQREEADLIVEGDDDTLDEVLWDALATHKPALLEMLAGLEDGWLSPALRITPDMLPLAGLDQAAIDRIVATLPGGAANLQDIYPLAPLQEGMLYHHLTAAEGDPYVLQAQLRFASPAHLQAFAEALDWVIQRHDILRTALAWEYLDQPLQVVWRKAPLACEAVGNLDGVKPLEQLRARFDSRHYRMDLAQAPLLRLVHGQDRDGRVLGLLLFHHTVMDHTGLDIVRREIHAYLAGDSERLPAPVPFRDLLARSRQAQDEQAHEAFFGAMLADIDAPTLAFGVQEVAGQAMEEARITLAPDLSQRLRAQARSLGVSPASIMHLGLARLLGAWSGRESVVFGSVLLGRMAAGEGGEHALGMFINTLPLRVDLQGQGVRDALLLTHRQLTALLGHEQAPLALAQRCSGVVAPMPLFNSMLNYRHSAAGDAAAVIAVAPGIDVVGTEERTNYPLNLAVDDLGDDLRLTVQVLAEWGAERLCGQLRQVFEGLVEALERAPDLPVLALPVLTPEERHQLLTGCNTTAAEHDLDQPLHALFERQALLHPQAVAIEAEGGQLTYRQLNEQANRLAHHLIALGVRPDDRVAICVERGPSMVVGLLAILKAGGAYVPVDPSYPAERIRHMLVDSAPLAVLVHAATRGVPGQLAVPRVDLDQAGWESLPATDPRVVGLTSRHLAYVIYTSGSTGLPKGVMVEHRSVVNLVHWSAGLCPAKAGAAVLHKTPISFDASVWELFWPLGSGLRLVLARPDGQRDADYVARRIIESRVNVVQFVPALLQQFLEQARSAQCGSLTDIVCGGGELTEALVRQVRERLPQVRLHNVYGPTETTVDCSVCTLEPDQPVPDGALPIGRPIDNTRLYVLDGADQPLPWGVAGHLHIGGVGVARGYLGLAGQQAERFIDSPFARGERLYRSGDLVRQRADGSLQFLGRNDHQVKLRGLRIEPGEIEACLSRVDGVREALVLVHEHPHSGQRLVAYHTGQDHAAQYLRERLLEQLPEYMVPALFIRLDGMPLTPNGKVDRKALPAPEAPVRQYQAPQGPIETALAAIWADLLGVGPVGRDDNFFELGGHSLLAVRLVERMRQQALAADVRVLFSQPTLAALAASVGGRAAVEVPANRIPAGCMLITPDMLPLADLNQDAIDTLLRQIPGGVANIQDIYGLAPLQQGILYHHLASEGADPYVVQARFAFAGQAELDAFVAALNQVIARHDILRTSLHWQGLDEAVQVVWREAPLLLSPALETPRLDLGQAPLLRLSSQRQDGRLEATLLLHHILVDHTAVEQLMLEVGALLQGPAELPASIPYRNYVAQARLGADPQADEALFRELLGDIDEPTEAFGLREAMAEAHSVGESRWPLEPALVARLRGQARALGVSVASLVHQAWGQVLAQMSGREEVVFGTVLLGRLQGGEGADRALGMFINTLPLRVSVGAAGVAEGVRLTHQRLARLLAHEQASLALAQRCSGVPASQALFSSLLNYRHSAGQPAQGPVWQGIELLTAQERSNYPLVVSVDDYGDDFRLTVQAVASVDGERVCRLLRWALTQLVTALEQAPQVALHSLHGLPMVERDCVLGRFNATARDYPRDLAAHRLFEAHAASTPEALAVIHGERQWSYAQLDDQANRLAVYLLEQGVRAGDRVALLLPRSFDLLAAQLAVSKCAAVFVPLDGNAPVERQAFMVGDSGAALLLTHSDQPEVAGPRRVELDRLDLSTYAAAPLGLAVDAGSAAYIMYTSGSTGTPKGVQVPHRAIVRLVINNGFADFNHQDRVAFASNPAFDASTLEVWAPLLNGGAVVVIDQDQVLSRQGLREVLLDQGVTVLWLTAGLFHQFADDLLPAFRGLRYLMVGGDVLDPAVIARVLRDGAPQHLLNGYGPTEATTFSATHEITAVGEGSIPIGTPIGNSRCYVLDARQQLLPVGAVGELYIAGDGVALGYLGQPELTAERFLPDPFNGGTMYRSGDLVSWHADGTLRYLGRADQQIKLRGFRIELGEIEARLGECPGVRDAAVIVREDAPGDKRLVAYFTGETPAIGELHERLQGVLPDYMLPSAYVRLEALPLTANGKLDRRALPQPGSEAVVSRAFEAPQGEVETALAAIWAEVLKVEQVGRHDHFFELGGHSLLAVSLVERMRKAGLAADVRVLFAQPTLAALAAAVGSGREVKVPTNRVPHDATRITPEMLSLIDLDQASIDCIVASVPGGAANVQEIYPLAPLQAGILYHHLSAEQGDPYLLQSRLAFDSLERLRSWAAALQQVIDRHDILRTSVVWEGLAEPVQVVWRQADLALSEVTGLGEESVIEQLLARFDARQQRLDLTRAPLLRLVYAEDPRQGEWVALLQFHHLTLDHAAMAVVGEEMQVLLDGRGATLPAAVPYRNYVAQVCLGDDQASHEAFFRAQLGDVEEPTLPFGLADVQGDGGRVEHAALRLPDALAQGLREQARQRGVSVASLVHLAWARVVGVLAGRRDVVFGTVLMGRLQAGEGADRALGMFINTLPLRVDTALPVEQAVRVTHQRLSALLGHEHAPLALAQRCSGVAASAPLFSALLNYRHSAEAARDGEGIWQGVRLLGGEERSNYPLTLSVDDLGEGFSLSVLAAEGLPAAQVGTWMVNTLGQLLQALERAPGQGLDHLPMLDDEALRQVVEGFNATAVNYPQGHTVHALVEAQAPEALAVVQGEEGLSYGELNQRANRLAHYLIKRGVALGDRVALCLPRGPQRLVAMLAVLKAGAAYVPVDPGYPAERIAYLLSDSAPTLVLVESSTESLVGEVAKVALDGDDWAHEADSNPVVTGLDADQLAYVIYTSGSTGQPKG</sequence>
<proteinExistence type="inferred from homology"/>
<dbReference type="Gene3D" id="3.30.300.30">
    <property type="match status" value="2"/>
</dbReference>
<comment type="similarity">
    <text evidence="2">Belongs to the ATP-dependent AMP-binding enzyme family.</text>
</comment>
<dbReference type="InterPro" id="IPR025110">
    <property type="entry name" value="AMP-bd_C"/>
</dbReference>
<dbReference type="InterPro" id="IPR029058">
    <property type="entry name" value="AB_hydrolase_fold"/>
</dbReference>
<dbReference type="FunFam" id="3.40.50.12780:FF:000012">
    <property type="entry name" value="Non-ribosomal peptide synthetase"/>
    <property type="match status" value="1"/>
</dbReference>
<dbReference type="FunFam" id="3.40.50.980:FF:000002">
    <property type="entry name" value="Enterobactin synthetase component F"/>
    <property type="match status" value="1"/>
</dbReference>
<dbReference type="NCBIfam" id="TIGR01733">
    <property type="entry name" value="AA-adenyl-dom"/>
    <property type="match status" value="2"/>
</dbReference>
<dbReference type="FunFam" id="1.10.1200.10:FF:000005">
    <property type="entry name" value="Nonribosomal peptide synthetase 1"/>
    <property type="match status" value="2"/>
</dbReference>
<dbReference type="GO" id="GO:0044550">
    <property type="term" value="P:secondary metabolite biosynthetic process"/>
    <property type="evidence" value="ECO:0007669"/>
    <property type="project" value="UniProtKB-ARBA"/>
</dbReference>
<name>A0AAJ5MPK6_9PSED</name>
<evidence type="ECO:0000256" key="1">
    <source>
        <dbReference type="ARBA" id="ARBA00001957"/>
    </source>
</evidence>
<dbReference type="Pfam" id="PF13193">
    <property type="entry name" value="AMP-binding_C"/>
    <property type="match status" value="2"/>
</dbReference>
<evidence type="ECO:0000259" key="5">
    <source>
        <dbReference type="PROSITE" id="PS50075"/>
    </source>
</evidence>
<keyword evidence="3" id="KW-0596">Phosphopantetheine</keyword>
<dbReference type="Gene3D" id="3.40.50.980">
    <property type="match status" value="6"/>
</dbReference>
<dbReference type="CDD" id="cd19544">
    <property type="entry name" value="E-C_NRPS"/>
    <property type="match status" value="3"/>
</dbReference>
<dbReference type="InterPro" id="IPR001242">
    <property type="entry name" value="Condensation_dom"/>
</dbReference>
<dbReference type="PANTHER" id="PTHR45527:SF1">
    <property type="entry name" value="FATTY ACID SYNTHASE"/>
    <property type="match status" value="1"/>
</dbReference>
<dbReference type="InterPro" id="IPR006162">
    <property type="entry name" value="Ppantetheine_attach_site"/>
</dbReference>
<dbReference type="GO" id="GO:0031177">
    <property type="term" value="F:phosphopantetheine binding"/>
    <property type="evidence" value="ECO:0007669"/>
    <property type="project" value="InterPro"/>
</dbReference>
<dbReference type="InterPro" id="IPR036736">
    <property type="entry name" value="ACP-like_sf"/>
</dbReference>
<dbReference type="CDD" id="cd05930">
    <property type="entry name" value="A_NRPS"/>
    <property type="match status" value="1"/>
</dbReference>
<dbReference type="GO" id="GO:0005737">
    <property type="term" value="C:cytoplasm"/>
    <property type="evidence" value="ECO:0007669"/>
    <property type="project" value="TreeGrafter"/>
</dbReference>
<dbReference type="GO" id="GO:0043041">
    <property type="term" value="P:amino acid activation for nonribosomal peptide biosynthetic process"/>
    <property type="evidence" value="ECO:0007669"/>
    <property type="project" value="TreeGrafter"/>
</dbReference>
<accession>A0AAJ5MPK6</accession>
<organism evidence="6 7">
    <name type="scientific">Pseudomonas soli</name>
    <dbReference type="NCBI Taxonomy" id="1306993"/>
    <lineage>
        <taxon>Bacteria</taxon>
        <taxon>Pseudomonadati</taxon>
        <taxon>Pseudomonadota</taxon>
        <taxon>Gammaproteobacteria</taxon>
        <taxon>Pseudomonadales</taxon>
        <taxon>Pseudomonadaceae</taxon>
        <taxon>Pseudomonas</taxon>
    </lineage>
</organism>
<dbReference type="Pfam" id="PF00550">
    <property type="entry name" value="PP-binding"/>
    <property type="match status" value="2"/>
</dbReference>
<dbReference type="InterPro" id="IPR020845">
    <property type="entry name" value="AMP-binding_CS"/>
</dbReference>
<evidence type="ECO:0000256" key="4">
    <source>
        <dbReference type="ARBA" id="ARBA00022553"/>
    </source>
</evidence>
<dbReference type="SUPFAM" id="SSF52777">
    <property type="entry name" value="CoA-dependent acyltransferases"/>
    <property type="match status" value="6"/>
</dbReference>
<dbReference type="PROSITE" id="PS50075">
    <property type="entry name" value="CARRIER"/>
    <property type="match status" value="2"/>
</dbReference>
<dbReference type="FunFam" id="2.30.38.10:FF:000001">
    <property type="entry name" value="Non-ribosomal peptide synthetase PvdI"/>
    <property type="match status" value="1"/>
</dbReference>
<dbReference type="Pfam" id="PF00501">
    <property type="entry name" value="AMP-binding"/>
    <property type="match status" value="3"/>
</dbReference>
<dbReference type="PROSITE" id="PS00455">
    <property type="entry name" value="AMP_BINDING"/>
    <property type="match status" value="3"/>
</dbReference>
<dbReference type="InterPro" id="IPR045851">
    <property type="entry name" value="AMP-bd_C_sf"/>
</dbReference>
<gene>
    <name evidence="6" type="ORF">K7K07_09915</name>
</gene>
<dbReference type="Pfam" id="PF00668">
    <property type="entry name" value="Condensation"/>
    <property type="match status" value="3"/>
</dbReference>
<dbReference type="Proteomes" id="UP001209279">
    <property type="component" value="Chromosome"/>
</dbReference>
<dbReference type="PANTHER" id="PTHR45527">
    <property type="entry name" value="NONRIBOSOMAL PEPTIDE SYNTHETASE"/>
    <property type="match status" value="1"/>
</dbReference>
<feature type="domain" description="Carrier" evidence="5">
    <location>
        <begin position="1047"/>
        <end position="1121"/>
    </location>
</feature>
<reference evidence="6" key="1">
    <citation type="submission" date="2021-08" db="EMBL/GenBank/DDBJ databases">
        <authorList>
            <person name="Yaryura P.M."/>
            <person name="Bianco M.I."/>
            <person name="Morais C."/>
            <person name="Setubal J.C."/>
        </authorList>
    </citation>
    <scope>NUCLEOTIDE SEQUENCE</scope>
    <source>
        <strain evidence="6">AP1</strain>
    </source>
</reference>
<dbReference type="Gene3D" id="2.30.38.10">
    <property type="entry name" value="Luciferase, Domain 3"/>
    <property type="match status" value="2"/>
</dbReference>
<keyword evidence="4" id="KW-0597">Phosphoprotein</keyword>
<evidence type="ECO:0000256" key="3">
    <source>
        <dbReference type="ARBA" id="ARBA00022450"/>
    </source>
</evidence>
<dbReference type="SUPFAM" id="SSF47336">
    <property type="entry name" value="ACP-like"/>
    <property type="match status" value="2"/>
</dbReference>
<dbReference type="InterPro" id="IPR000873">
    <property type="entry name" value="AMP-dep_synth/lig_dom"/>
</dbReference>
<dbReference type="PROSITE" id="PS00012">
    <property type="entry name" value="PHOSPHOPANTETHEINE"/>
    <property type="match status" value="1"/>
</dbReference>
<dbReference type="InterPro" id="IPR020806">
    <property type="entry name" value="PKS_PP-bd"/>
</dbReference>
<dbReference type="Gene3D" id="3.40.50.1820">
    <property type="entry name" value="alpha/beta hydrolase"/>
    <property type="match status" value="1"/>
</dbReference>
<dbReference type="NCBIfam" id="NF003417">
    <property type="entry name" value="PRK04813.1"/>
    <property type="match status" value="3"/>
</dbReference>
<dbReference type="GO" id="GO:0003824">
    <property type="term" value="F:catalytic activity"/>
    <property type="evidence" value="ECO:0007669"/>
    <property type="project" value="InterPro"/>
</dbReference>